<evidence type="ECO:0000313" key="8">
    <source>
        <dbReference type="EnsemblProtists" id="EKX50407"/>
    </source>
</evidence>
<dbReference type="EnsemblProtists" id="EKX50407">
    <property type="protein sequence ID" value="EKX50407"/>
    <property type="gene ID" value="GUITHDRAFT_161783"/>
</dbReference>
<keyword evidence="1" id="KW-0813">Transport</keyword>
<dbReference type="InterPro" id="IPR032817">
    <property type="entry name" value="Mon2_C"/>
</dbReference>
<evidence type="ECO:0000259" key="6">
    <source>
        <dbReference type="Pfam" id="PF16213"/>
    </source>
</evidence>
<dbReference type="SUPFAM" id="SSF48371">
    <property type="entry name" value="ARM repeat"/>
    <property type="match status" value="1"/>
</dbReference>
<name>L1JPN5_GUITC</name>
<evidence type="ECO:0000259" key="4">
    <source>
        <dbReference type="Pfam" id="PF12783"/>
    </source>
</evidence>
<evidence type="ECO:0000256" key="3">
    <source>
        <dbReference type="SAM" id="MobiDB-lite"/>
    </source>
</evidence>
<reference evidence="9" key="2">
    <citation type="submission" date="2012-11" db="EMBL/GenBank/DDBJ databases">
        <authorList>
            <person name="Kuo A."/>
            <person name="Curtis B.A."/>
            <person name="Tanifuji G."/>
            <person name="Burki F."/>
            <person name="Gruber A."/>
            <person name="Irimia M."/>
            <person name="Maruyama S."/>
            <person name="Arias M.C."/>
            <person name="Ball S.G."/>
            <person name="Gile G.H."/>
            <person name="Hirakawa Y."/>
            <person name="Hopkins J.F."/>
            <person name="Rensing S.A."/>
            <person name="Schmutz J."/>
            <person name="Symeonidi A."/>
            <person name="Elias M."/>
            <person name="Eveleigh R.J."/>
            <person name="Herman E.K."/>
            <person name="Klute M.J."/>
            <person name="Nakayama T."/>
            <person name="Obornik M."/>
            <person name="Reyes-Prieto A."/>
            <person name="Armbrust E.V."/>
            <person name="Aves S.J."/>
            <person name="Beiko R.G."/>
            <person name="Coutinho P."/>
            <person name="Dacks J.B."/>
            <person name="Durnford D.G."/>
            <person name="Fast N.M."/>
            <person name="Green B.R."/>
            <person name="Grisdale C."/>
            <person name="Hempe F."/>
            <person name="Henrissat B."/>
            <person name="Hoppner M.P."/>
            <person name="Ishida K.-I."/>
            <person name="Kim E."/>
            <person name="Koreny L."/>
            <person name="Kroth P.G."/>
            <person name="Liu Y."/>
            <person name="Malik S.-B."/>
            <person name="Maier U.G."/>
            <person name="McRose D."/>
            <person name="Mock T."/>
            <person name="Neilson J.A."/>
            <person name="Onodera N.T."/>
            <person name="Poole A.M."/>
            <person name="Pritham E.J."/>
            <person name="Richards T.A."/>
            <person name="Rocap G."/>
            <person name="Roy S.W."/>
            <person name="Sarai C."/>
            <person name="Schaack S."/>
            <person name="Shirato S."/>
            <person name="Slamovits C.H."/>
            <person name="Spencer D.F."/>
            <person name="Suzuki S."/>
            <person name="Worden A.Z."/>
            <person name="Zauner S."/>
            <person name="Barry K."/>
            <person name="Bell C."/>
            <person name="Bharti A.K."/>
            <person name="Crow J.A."/>
            <person name="Grimwood J."/>
            <person name="Kramer R."/>
            <person name="Lindquist E."/>
            <person name="Lucas S."/>
            <person name="Salamov A."/>
            <person name="McFadden G.I."/>
            <person name="Lane C.E."/>
            <person name="Keeling P.J."/>
            <person name="Gray M.W."/>
            <person name="Grigoriev I.V."/>
            <person name="Archibald J.M."/>
        </authorList>
    </citation>
    <scope>NUCLEOTIDE SEQUENCE</scope>
    <source>
        <strain evidence="9">CCMP2712</strain>
    </source>
</reference>
<protein>
    <submittedName>
        <fullName evidence="7 8">Uncharacterized protein</fullName>
    </submittedName>
</protein>
<dbReference type="OrthoDB" id="294853at2759"/>
<evidence type="ECO:0000256" key="1">
    <source>
        <dbReference type="ARBA" id="ARBA00022448"/>
    </source>
</evidence>
<feature type="compositionally biased region" description="Low complexity" evidence="3">
    <location>
        <begin position="791"/>
        <end position="806"/>
    </location>
</feature>
<dbReference type="KEGG" id="gtt:GUITHDRAFT_161783"/>
<evidence type="ECO:0000256" key="2">
    <source>
        <dbReference type="ARBA" id="ARBA00022927"/>
    </source>
</evidence>
<feature type="domain" description="Mon2/Sec7/BIG1-like HUS" evidence="4">
    <location>
        <begin position="234"/>
        <end position="377"/>
    </location>
</feature>
<reference evidence="8" key="3">
    <citation type="submission" date="2016-03" db="UniProtKB">
        <authorList>
            <consortium name="EnsemblProtists"/>
        </authorList>
    </citation>
    <scope>IDENTIFICATION</scope>
</reference>
<dbReference type="Pfam" id="PF16213">
    <property type="entry name" value="DCB"/>
    <property type="match status" value="1"/>
</dbReference>
<accession>L1JPN5</accession>
<dbReference type="GeneID" id="17307198"/>
<dbReference type="GO" id="GO:0015031">
    <property type="term" value="P:protein transport"/>
    <property type="evidence" value="ECO:0007669"/>
    <property type="project" value="UniProtKB-KW"/>
</dbReference>
<feature type="compositionally biased region" description="Low complexity" evidence="3">
    <location>
        <begin position="1121"/>
        <end position="1133"/>
    </location>
</feature>
<reference evidence="7 9" key="1">
    <citation type="journal article" date="2012" name="Nature">
        <title>Algal genomes reveal evolutionary mosaicism and the fate of nucleomorphs.</title>
        <authorList>
            <consortium name="DOE Joint Genome Institute"/>
            <person name="Curtis B.A."/>
            <person name="Tanifuji G."/>
            <person name="Burki F."/>
            <person name="Gruber A."/>
            <person name="Irimia M."/>
            <person name="Maruyama S."/>
            <person name="Arias M.C."/>
            <person name="Ball S.G."/>
            <person name="Gile G.H."/>
            <person name="Hirakawa Y."/>
            <person name="Hopkins J.F."/>
            <person name="Kuo A."/>
            <person name="Rensing S.A."/>
            <person name="Schmutz J."/>
            <person name="Symeonidi A."/>
            <person name="Elias M."/>
            <person name="Eveleigh R.J."/>
            <person name="Herman E.K."/>
            <person name="Klute M.J."/>
            <person name="Nakayama T."/>
            <person name="Obornik M."/>
            <person name="Reyes-Prieto A."/>
            <person name="Armbrust E.V."/>
            <person name="Aves S.J."/>
            <person name="Beiko R.G."/>
            <person name="Coutinho P."/>
            <person name="Dacks J.B."/>
            <person name="Durnford D.G."/>
            <person name="Fast N.M."/>
            <person name="Green B.R."/>
            <person name="Grisdale C.J."/>
            <person name="Hempel F."/>
            <person name="Henrissat B."/>
            <person name="Hoppner M.P."/>
            <person name="Ishida K."/>
            <person name="Kim E."/>
            <person name="Koreny L."/>
            <person name="Kroth P.G."/>
            <person name="Liu Y."/>
            <person name="Malik S.B."/>
            <person name="Maier U.G."/>
            <person name="McRose D."/>
            <person name="Mock T."/>
            <person name="Neilson J.A."/>
            <person name="Onodera N.T."/>
            <person name="Poole A.M."/>
            <person name="Pritham E.J."/>
            <person name="Richards T.A."/>
            <person name="Rocap G."/>
            <person name="Roy S.W."/>
            <person name="Sarai C."/>
            <person name="Schaack S."/>
            <person name="Shirato S."/>
            <person name="Slamovits C.H."/>
            <person name="Spencer D.F."/>
            <person name="Suzuki S."/>
            <person name="Worden A.Z."/>
            <person name="Zauner S."/>
            <person name="Barry K."/>
            <person name="Bell C."/>
            <person name="Bharti A.K."/>
            <person name="Crow J.A."/>
            <person name="Grimwood J."/>
            <person name="Kramer R."/>
            <person name="Lindquist E."/>
            <person name="Lucas S."/>
            <person name="Salamov A."/>
            <person name="McFadden G.I."/>
            <person name="Lane C.E."/>
            <person name="Keeling P.J."/>
            <person name="Gray M.W."/>
            <person name="Grigoriev I.V."/>
            <person name="Archibald J.M."/>
        </authorList>
    </citation>
    <scope>NUCLEOTIDE SEQUENCE</scope>
    <source>
        <strain evidence="7 9">CCMP2712</strain>
    </source>
</reference>
<dbReference type="Pfam" id="PF16206">
    <property type="entry name" value="Mon2_C"/>
    <property type="match status" value="1"/>
</dbReference>
<feature type="domain" description="Mon2 C-terminal" evidence="5">
    <location>
        <begin position="881"/>
        <end position="927"/>
    </location>
</feature>
<dbReference type="Proteomes" id="UP000011087">
    <property type="component" value="Unassembled WGS sequence"/>
</dbReference>
<proteinExistence type="predicted"/>
<dbReference type="eggNOG" id="KOG1848">
    <property type="taxonomic scope" value="Eukaryota"/>
</dbReference>
<evidence type="ECO:0000313" key="7">
    <source>
        <dbReference type="EMBL" id="EKX50407.1"/>
    </source>
</evidence>
<dbReference type="OMA" id="AWRLCLN"/>
<keyword evidence="9" id="KW-1185">Reference proteome</keyword>
<evidence type="ECO:0000313" key="9">
    <source>
        <dbReference type="Proteomes" id="UP000011087"/>
    </source>
</evidence>
<dbReference type="InterPro" id="IPR016024">
    <property type="entry name" value="ARM-type_fold"/>
</dbReference>
<dbReference type="HOGENOM" id="CLU_001169_2_0_1"/>
<feature type="region of interest" description="Disordered" evidence="3">
    <location>
        <begin position="1114"/>
        <end position="1133"/>
    </location>
</feature>
<dbReference type="RefSeq" id="XP_005837387.1">
    <property type="nucleotide sequence ID" value="XM_005837330.1"/>
</dbReference>
<gene>
    <name evidence="7" type="ORF">GUITHDRAFT_161783</name>
</gene>
<feature type="domain" description="Mon2/Sec7/BIG1-like dimerisation and cyclophilin-binding" evidence="6">
    <location>
        <begin position="5"/>
        <end position="177"/>
    </location>
</feature>
<feature type="region of interest" description="Disordered" evidence="3">
    <location>
        <begin position="787"/>
        <end position="812"/>
    </location>
</feature>
<dbReference type="InterPro" id="IPR032691">
    <property type="entry name" value="Mon2/Sec7/BIG1-like_HUS"/>
</dbReference>
<dbReference type="Pfam" id="PF12783">
    <property type="entry name" value="Sec7-like_HUS"/>
    <property type="match status" value="1"/>
</dbReference>
<sequence>MSGNFERQLQADLHLFKSEGGRKFPKLRDCAERADRYLRELSEGGATTDQEFATALRQVGEILNPGLIAIETKNAKFMSMGWGYITRLAMYDAIEREAFTAVGQAMKQACDSHGDENVQLRVLQCITASMQAPTLLSSRQAVCTLVESILSLYHNKSATISNTAAATLRQSVCTLFEFACHASDPASFAQDEQDGEKVELDGNQDLQAEPDKSRTRGELHRAAVLLAAESIANACTILQELGVLAGGDPSKVLNIKTHANIDLLCLEVIDAVLRAQMPFCLTHSSVLGVLRTSTCPMIVKKLQKCMGAGNRKEQKFNYCIRTFRIAGAIVSSHHQALLLDISNIIFVMTHIITTDLPAWQQHLALETLRTFSLQPQFPPAMSGLFQVPCSNLAEEGPGGDQGSNMLLEMIKALERIVRKVLGSLSQGEAANSTGGQPARVQLEGIEPMTGKLKLYDMLGQVGPELPPGVGSELALFELALLVLCDVAKTIGSMTGVVRHVDFPHSLAGHPRCNSEVMMQNVQETRRMVELTWQHLLPGLQLGMISVQSTAFLEPLIDAYVSYTQACAVLQMVGPRDKALAPLCRSALPGGAPDGSAVPLHPHNILITKALMLLVFDMGGVLGDSWSMVLEVLQRLDSALIERGLLPDNPGRGEDPPKVLAEGSWSEGRMEAELVKLRLYLDMMFEQTDQLDDEAIVVLLGCLCRVSISSISGSRPDIVGANAAGKGEKMFGIDKVIVVMLNNLQRMGRLWEAAAAELSRVALHNRATVRRYGMTCITELMIAAFKNRAGRQPGSPSTPSTPQSPAPGHHDDPANFDMERRILAVYEELYRSPWADTKNYVLEGLYQLLLSCGEDVGPAWPLVLALLKGVAQDQEEQLVRNDFLSALPVDCLQLLLTTIGAYGCQGSDLNISLTAITLLWNIADFFGRERPALLAAFSEVDFHPQVPRLSVSDDGELVSEADDLEEEARLWHATWETAFQGVARMFQIYFHVLRSLSSADAAWLSFMSHLESAILSGSQKVASASLISMRVKQLPPSMWSLCWDTLERSVERATADMATQIKIVREVIGMLTCLQDSDSVRETGLLKQNNLCSLIRMQDQLLCAMFASESSSTNYSWEESTRPPATSSSSSPSSDALVRASLNRIVDLFVEACPPPVQAQVIAELAPRLLLSMCSKFSSSSSPAAWKGAAQAFMSVCSHGLSSLNLSESIAKEEKIALWLRTCAGIKSFLLPSERELQAPAMESLEQAQENEVLDIHLAQVEEQLLSILSEIVSTLLSIPMSPMGPSTRSFRFYLAEHCLGFLFDLSSSSSTEEISRQWEEGEGVEEVRIPEERRLSIAKLAAPMLVSACRHILEEYVKDESEASSCPLPRARTEQVVGAARRLQGLELDPEVSQHLYHQMYIRNQLTGSDNTTDSITEVQVGRSRRRAHLLLLFEPMCKCISSNNPMLRDSLRSMLEMVGREVGIGECAAMLVGGAGAGAGHAQ</sequence>
<evidence type="ECO:0000259" key="5">
    <source>
        <dbReference type="Pfam" id="PF16206"/>
    </source>
</evidence>
<dbReference type="PaxDb" id="55529-EKX50407"/>
<dbReference type="EMBL" id="JH992978">
    <property type="protein sequence ID" value="EKX50407.1"/>
    <property type="molecule type" value="Genomic_DNA"/>
</dbReference>
<organism evidence="7">
    <name type="scientific">Guillardia theta (strain CCMP2712)</name>
    <name type="common">Cryptophyte</name>
    <dbReference type="NCBI Taxonomy" id="905079"/>
    <lineage>
        <taxon>Eukaryota</taxon>
        <taxon>Cryptophyceae</taxon>
        <taxon>Pyrenomonadales</taxon>
        <taxon>Geminigeraceae</taxon>
        <taxon>Guillardia</taxon>
    </lineage>
</organism>
<feature type="region of interest" description="Disordered" evidence="3">
    <location>
        <begin position="191"/>
        <end position="215"/>
    </location>
</feature>
<dbReference type="STRING" id="905079.L1JPN5"/>
<dbReference type="InterPro" id="IPR032629">
    <property type="entry name" value="DCB_dom"/>
</dbReference>
<keyword evidence="2" id="KW-0653">Protein transport</keyword>